<evidence type="ECO:0000256" key="5">
    <source>
        <dbReference type="ARBA" id="ARBA00022737"/>
    </source>
</evidence>
<keyword evidence="7" id="KW-0539">Nucleus</keyword>
<evidence type="ECO:0000256" key="9">
    <source>
        <dbReference type="PROSITE-ProRule" id="PRU00176"/>
    </source>
</evidence>
<evidence type="ECO:0000256" key="7">
    <source>
        <dbReference type="ARBA" id="ARBA00023242"/>
    </source>
</evidence>
<dbReference type="InterPro" id="IPR034482">
    <property type="entry name" value="Mrd1_RRM3"/>
</dbReference>
<feature type="compositionally biased region" description="Polar residues" evidence="11">
    <location>
        <begin position="271"/>
        <end position="281"/>
    </location>
</feature>
<dbReference type="InterPro" id="IPR012677">
    <property type="entry name" value="Nucleotide-bd_a/b_plait_sf"/>
</dbReference>
<feature type="domain" description="RRM" evidence="12">
    <location>
        <begin position="475"/>
        <end position="547"/>
    </location>
</feature>
<dbReference type="Pfam" id="PF00076">
    <property type="entry name" value="RRM_1"/>
    <property type="match status" value="5"/>
</dbReference>
<name>A0A420HHY4_9PEZI</name>
<keyword evidence="14" id="KW-1185">Reference proteome</keyword>
<dbReference type="STRING" id="62708.A0A420HHY4"/>
<evidence type="ECO:0000256" key="10">
    <source>
        <dbReference type="SAM" id="Coils"/>
    </source>
</evidence>
<dbReference type="Proteomes" id="UP000283383">
    <property type="component" value="Unassembled WGS sequence"/>
</dbReference>
<organism evidence="13 14">
    <name type="scientific">Golovinomyces cichoracearum</name>
    <dbReference type="NCBI Taxonomy" id="62708"/>
    <lineage>
        <taxon>Eukaryota</taxon>
        <taxon>Fungi</taxon>
        <taxon>Dikarya</taxon>
        <taxon>Ascomycota</taxon>
        <taxon>Pezizomycotina</taxon>
        <taxon>Leotiomycetes</taxon>
        <taxon>Erysiphales</taxon>
        <taxon>Erysiphaceae</taxon>
        <taxon>Golovinomyces</taxon>
    </lineage>
</organism>
<feature type="region of interest" description="Disordered" evidence="11">
    <location>
        <begin position="241"/>
        <end position="285"/>
    </location>
</feature>
<keyword evidence="6 9" id="KW-0694">RNA-binding</keyword>
<feature type="domain" description="RRM" evidence="12">
    <location>
        <begin position="293"/>
        <end position="370"/>
    </location>
</feature>
<evidence type="ECO:0000256" key="11">
    <source>
        <dbReference type="SAM" id="MobiDB-lite"/>
    </source>
</evidence>
<evidence type="ECO:0000259" key="12">
    <source>
        <dbReference type="PROSITE" id="PS50102"/>
    </source>
</evidence>
<reference evidence="13 14" key="1">
    <citation type="journal article" date="2018" name="BMC Genomics">
        <title>Comparative genome analyses reveal sequence features reflecting distinct modes of host-adaptation between dicot and monocot powdery mildew.</title>
        <authorList>
            <person name="Wu Y."/>
            <person name="Ma X."/>
            <person name="Pan Z."/>
            <person name="Kale S.D."/>
            <person name="Song Y."/>
            <person name="King H."/>
            <person name="Zhang Q."/>
            <person name="Presley C."/>
            <person name="Deng X."/>
            <person name="Wei C.I."/>
            <person name="Xiao S."/>
        </authorList>
    </citation>
    <scope>NUCLEOTIDE SEQUENCE [LARGE SCALE GENOMIC DNA]</scope>
    <source>
        <strain evidence="13">UMSG3</strain>
    </source>
</reference>
<dbReference type="SUPFAM" id="SSF54928">
    <property type="entry name" value="RNA-binding domain, RBD"/>
    <property type="match status" value="3"/>
</dbReference>
<keyword evidence="8" id="KW-0687">Ribonucleoprotein</keyword>
<dbReference type="PANTHER" id="PTHR48039">
    <property type="entry name" value="RNA-BINDING MOTIF PROTEIN 14B"/>
    <property type="match status" value="1"/>
</dbReference>
<dbReference type="CDD" id="cd12320">
    <property type="entry name" value="RRM6_RBM19_RRM5_MRD1"/>
    <property type="match status" value="1"/>
</dbReference>
<feature type="domain" description="RRM" evidence="12">
    <location>
        <begin position="7"/>
        <end position="79"/>
    </location>
</feature>
<dbReference type="FunFam" id="3.30.70.330:FF:000247">
    <property type="entry name" value="Multiple RNA-binding domain-containing protein 1"/>
    <property type="match status" value="1"/>
</dbReference>
<comment type="similarity">
    <text evidence="2">Belongs to the RRM MRD1 family.</text>
</comment>
<keyword evidence="4" id="KW-0698">rRNA processing</keyword>
<evidence type="ECO:0000313" key="14">
    <source>
        <dbReference type="Proteomes" id="UP000283383"/>
    </source>
</evidence>
<dbReference type="PANTHER" id="PTHR48039:SF5">
    <property type="entry name" value="RNA-BINDING PROTEIN 28"/>
    <property type="match status" value="1"/>
</dbReference>
<dbReference type="GO" id="GO:0006364">
    <property type="term" value="P:rRNA processing"/>
    <property type="evidence" value="ECO:0007669"/>
    <property type="project" value="UniProtKB-KW"/>
</dbReference>
<dbReference type="GO" id="GO:1990904">
    <property type="term" value="C:ribonucleoprotein complex"/>
    <property type="evidence" value="ECO:0007669"/>
    <property type="project" value="UniProtKB-KW"/>
</dbReference>
<dbReference type="FunFam" id="3.30.70.330:FF:000459">
    <property type="entry name" value="Multiple RNA-binding domain-containing protein 1"/>
    <property type="match status" value="1"/>
</dbReference>
<evidence type="ECO:0000256" key="4">
    <source>
        <dbReference type="ARBA" id="ARBA00022552"/>
    </source>
</evidence>
<feature type="domain" description="RRM" evidence="12">
    <location>
        <begin position="699"/>
        <end position="776"/>
    </location>
</feature>
<keyword evidence="10" id="KW-0175">Coiled coil</keyword>
<comment type="subcellular location">
    <subcellularLocation>
        <location evidence="1">Nucleus</location>
    </subcellularLocation>
</comment>
<keyword evidence="5" id="KW-0677">Repeat</keyword>
<dbReference type="EMBL" id="MCBQ01019137">
    <property type="protein sequence ID" value="RKF57023.1"/>
    <property type="molecule type" value="Genomic_DNA"/>
</dbReference>
<evidence type="ECO:0000256" key="6">
    <source>
        <dbReference type="ARBA" id="ARBA00022884"/>
    </source>
</evidence>
<dbReference type="InterPro" id="IPR035979">
    <property type="entry name" value="RBD_domain_sf"/>
</dbReference>
<dbReference type="InterPro" id="IPR051945">
    <property type="entry name" value="RRM_MRD1_RNA_proc_ribogen"/>
</dbReference>
<feature type="domain" description="RRM" evidence="12">
    <location>
        <begin position="594"/>
        <end position="677"/>
    </location>
</feature>
<evidence type="ECO:0000256" key="3">
    <source>
        <dbReference type="ARBA" id="ARBA00013428"/>
    </source>
</evidence>
<feature type="coiled-coil region" evidence="10">
    <location>
        <begin position="771"/>
        <end position="798"/>
    </location>
</feature>
<evidence type="ECO:0000256" key="1">
    <source>
        <dbReference type="ARBA" id="ARBA00004123"/>
    </source>
</evidence>
<dbReference type="GO" id="GO:0003729">
    <property type="term" value="F:mRNA binding"/>
    <property type="evidence" value="ECO:0007669"/>
    <property type="project" value="TreeGrafter"/>
</dbReference>
<sequence length="823" mass="92528">MLTMASSRIFIKGLPPTMTTQEFESHFSKLAAVTDVRLIPRRRIGYVGYKTPEDAIKMVKYFNRTFIRMSKISVEIARPIADTAISPSSKATTKVDEGINEVENAQSNQGSKRKRDTTDDSQQKLREYLDVMLPPSKTTKWDTKNPNAELESDTVTQQDINQSQSSNIHKTHEDLVKLHKKSDLDSPMQRTLDNEVLVKPPTVAANTEEIAMSSITDEEWLRGRTNRLLDLVEPEDAIEKMSKVEPQPDTESKLAVTVPTSSQNEEREASISAQEPISNRENSTDTEFLKKSARLFVRNLPYSATEEDLQNHFSSFATPEEIHISVDASGKSKGFAHIQYLDPNSAKEAIQKYDGKPFQGRLLHIMPGYARRDEKLDETALAKLPYLKKKQITKKAEAAASKFSWNSLYMDQDAVNTSIANRLGVSKSELLDPASGDSAWKQALAETSVIQETKVYFKSKGVDLESFKKYDRGDTAILVKNFTYGTTIEELRKIFEEFGQVTRTLMPPSGTIAIIEFKNPVHAKAAFANLAYRRVKDSVLFLEKAPRNLFISANIEDTNLPVDIKSVIHTGEQKKISVSDLLENQVSSDNLNTSTLYVRNLNFVTSSERLTEIFKPLAGFMSARVSTKPDPKKPGQVLSMGFGFLEFKSKGEAESALKVMDGFNLDGHNLVIKISHKGLDAAEERRNEDRMKKESAKRTKIIIKNLPFEATKKDVRNLFGAYGKLRSVRLPKKFNNSIRGFAFADFISSREAENALEALKNTHLLGRRLVLEFAVADALDAEEEIEKMQRKVSSQVNRMALQKLTGGGRRKFNLDGNDENEEI</sequence>
<dbReference type="GO" id="GO:0005634">
    <property type="term" value="C:nucleus"/>
    <property type="evidence" value="ECO:0007669"/>
    <property type="project" value="UniProtKB-SubCell"/>
</dbReference>
<evidence type="ECO:0000313" key="13">
    <source>
        <dbReference type="EMBL" id="RKF57023.1"/>
    </source>
</evidence>
<dbReference type="PROSITE" id="PS50102">
    <property type="entry name" value="RRM"/>
    <property type="match status" value="5"/>
</dbReference>
<proteinExistence type="inferred from homology"/>
<accession>A0A420HHY4</accession>
<dbReference type="InterPro" id="IPR000504">
    <property type="entry name" value="RRM_dom"/>
</dbReference>
<gene>
    <name evidence="13" type="ORF">GcM3_191034</name>
</gene>
<dbReference type="SMART" id="SM00360">
    <property type="entry name" value="RRM"/>
    <property type="match status" value="5"/>
</dbReference>
<evidence type="ECO:0000256" key="8">
    <source>
        <dbReference type="ARBA" id="ARBA00023274"/>
    </source>
</evidence>
<comment type="caution">
    <text evidence="13">The sequence shown here is derived from an EMBL/GenBank/DDBJ whole genome shotgun (WGS) entry which is preliminary data.</text>
</comment>
<evidence type="ECO:0000256" key="2">
    <source>
        <dbReference type="ARBA" id="ARBA00008033"/>
    </source>
</evidence>
<dbReference type="CDD" id="cd12568">
    <property type="entry name" value="RRM3_MRD1"/>
    <property type="match status" value="1"/>
</dbReference>
<dbReference type="AlphaFoldDB" id="A0A420HHY4"/>
<protein>
    <recommendedName>
        <fullName evidence="3">Multiple RNA-binding domain-containing protein 1</fullName>
    </recommendedName>
</protein>
<dbReference type="Gene3D" id="3.30.70.330">
    <property type="match status" value="5"/>
</dbReference>